<name>A0A6C0GCN5_9BACT</name>
<evidence type="ECO:0000313" key="1">
    <source>
        <dbReference type="EMBL" id="QHT65657.1"/>
    </source>
</evidence>
<gene>
    <name evidence="1" type="ORF">GXP67_02740</name>
</gene>
<dbReference type="Proteomes" id="UP000480178">
    <property type="component" value="Chromosome"/>
</dbReference>
<dbReference type="AlphaFoldDB" id="A0A6C0GCN5"/>
<dbReference type="RefSeq" id="WP_162441739.1">
    <property type="nucleotide sequence ID" value="NZ_CP048222.1"/>
</dbReference>
<proteinExistence type="predicted"/>
<keyword evidence="2" id="KW-1185">Reference proteome</keyword>
<dbReference type="PROSITE" id="PS51257">
    <property type="entry name" value="PROKAR_LIPOPROTEIN"/>
    <property type="match status" value="1"/>
</dbReference>
<reference evidence="1 2" key="1">
    <citation type="submission" date="2020-01" db="EMBL/GenBank/DDBJ databases">
        <authorList>
            <person name="Kim M.K."/>
        </authorList>
    </citation>
    <scope>NUCLEOTIDE SEQUENCE [LARGE SCALE GENOMIC DNA]</scope>
    <source>
        <strain evidence="1 2">172606-1</strain>
    </source>
</reference>
<sequence length="210" mass="24378">MKKSWILYVILFGIGMLGCKPTQHSIVGLYKSYTHFEISSKIQLYQNQRFQFEAQQGIVFLGGKGEWRLEGKHLILNSDTVVKDSSYIEFTNPIHNDSLTILVCYELETAPLSGAKVNVKNKQEWLQLKTDSNGRIKLPNQFIDSLTVSNFAMLTLNKSLGLKPTQHIRVVMMEDNLGSVRFKNEKWKIKRRRLIETIDNQRIVYKKRNK</sequence>
<protein>
    <submittedName>
        <fullName evidence="1">Uncharacterized protein</fullName>
    </submittedName>
</protein>
<evidence type="ECO:0000313" key="2">
    <source>
        <dbReference type="Proteomes" id="UP000480178"/>
    </source>
</evidence>
<dbReference type="EMBL" id="CP048222">
    <property type="protein sequence ID" value="QHT65657.1"/>
    <property type="molecule type" value="Genomic_DNA"/>
</dbReference>
<organism evidence="1 2">
    <name type="scientific">Rhodocytophaga rosea</name>
    <dbReference type="NCBI Taxonomy" id="2704465"/>
    <lineage>
        <taxon>Bacteria</taxon>
        <taxon>Pseudomonadati</taxon>
        <taxon>Bacteroidota</taxon>
        <taxon>Cytophagia</taxon>
        <taxon>Cytophagales</taxon>
        <taxon>Rhodocytophagaceae</taxon>
        <taxon>Rhodocytophaga</taxon>
    </lineage>
</organism>
<accession>A0A6C0GCN5</accession>
<dbReference type="KEGG" id="rhoz:GXP67_02740"/>